<sequence length="217" mass="24607">METIKAIIFDMDGVLFDTETFYYNRRKTFLKEKGISIDHLPPRFFIGDNTKHIWQAILGDDYENWDVAQLQAEYAQYKAQHPLPYKDLIFPDTVRVVQALKEMGYALGLASSTSKPDILRALDEAGIRDYFSVVLSGEEFSRGKPYPDIYEAAIKKLDVSCDEAIVVEDSEKGIQAATSAHLPVWAIEDRMFGMDQSKASRLLTDLGQLLQDVTQLT</sequence>
<evidence type="ECO:0000256" key="2">
    <source>
        <dbReference type="ARBA" id="ARBA00006171"/>
    </source>
</evidence>
<dbReference type="GeneID" id="99637176"/>
<dbReference type="PANTHER" id="PTHR46193">
    <property type="entry name" value="6-PHOSPHOGLUCONATE PHOSPHATASE"/>
    <property type="match status" value="1"/>
</dbReference>
<dbReference type="NCBIfam" id="TIGR01509">
    <property type="entry name" value="HAD-SF-IA-v3"/>
    <property type="match status" value="1"/>
</dbReference>
<comment type="cofactor">
    <cofactor evidence="1">
        <name>Mg(2+)</name>
        <dbReference type="ChEBI" id="CHEBI:18420"/>
    </cofactor>
</comment>
<dbReference type="InterPro" id="IPR006439">
    <property type="entry name" value="HAD-SF_hydro_IA"/>
</dbReference>
<dbReference type="InterPro" id="IPR051600">
    <property type="entry name" value="Beta-PGM-like"/>
</dbReference>
<gene>
    <name evidence="6" type="ORF">FYJ82_07560</name>
    <name evidence="7" type="ORF">O6R09_01625</name>
</gene>
<dbReference type="RefSeq" id="WP_154455335.1">
    <property type="nucleotide sequence ID" value="NZ_CP114883.1"/>
</dbReference>
<dbReference type="SFLD" id="SFLDS00003">
    <property type="entry name" value="Haloacid_Dehalogenase"/>
    <property type="match status" value="1"/>
</dbReference>
<accession>A0A6N7X3P7</accession>
<evidence type="ECO:0000313" key="9">
    <source>
        <dbReference type="Proteomes" id="UP001212085"/>
    </source>
</evidence>
<dbReference type="Proteomes" id="UP001212085">
    <property type="component" value="Chromosome"/>
</dbReference>
<dbReference type="AlphaFoldDB" id="A0A6N7X3P7"/>
<keyword evidence="5" id="KW-0119">Carbohydrate metabolism</keyword>
<keyword evidence="9" id="KW-1185">Reference proteome</keyword>
<evidence type="ECO:0000313" key="6">
    <source>
        <dbReference type="EMBL" id="MST54231.1"/>
    </source>
</evidence>
<dbReference type="OrthoDB" id="9797743at2"/>
<dbReference type="GO" id="GO:0003824">
    <property type="term" value="F:catalytic activity"/>
    <property type="evidence" value="ECO:0007669"/>
    <property type="project" value="UniProtKB-ARBA"/>
</dbReference>
<keyword evidence="3" id="KW-0479">Metal-binding</keyword>
<dbReference type="SFLD" id="SFLDG01129">
    <property type="entry name" value="C1.5:_HAD__Beta-PGM__Phosphata"/>
    <property type="match status" value="1"/>
</dbReference>
<reference evidence="6 8" key="1">
    <citation type="submission" date="2019-08" db="EMBL/GenBank/DDBJ databases">
        <title>In-depth cultivation of the pig gut microbiome towards novel bacterial diversity and tailored functional studies.</title>
        <authorList>
            <person name="Wylensek D."/>
            <person name="Hitch T.C.A."/>
            <person name="Clavel T."/>
        </authorList>
    </citation>
    <scope>NUCLEOTIDE SEQUENCE [LARGE SCALE GENOMIC DNA]</scope>
    <source>
        <strain evidence="6 8">BL-178-WT-3A</strain>
    </source>
</reference>
<dbReference type="Pfam" id="PF13419">
    <property type="entry name" value="HAD_2"/>
    <property type="match status" value="1"/>
</dbReference>
<evidence type="ECO:0000256" key="5">
    <source>
        <dbReference type="ARBA" id="ARBA00023277"/>
    </source>
</evidence>
<dbReference type="EMBL" id="CP114883">
    <property type="protein sequence ID" value="WBB06665.1"/>
    <property type="molecule type" value="Genomic_DNA"/>
</dbReference>
<dbReference type="GO" id="GO:0046872">
    <property type="term" value="F:metal ion binding"/>
    <property type="evidence" value="ECO:0007669"/>
    <property type="project" value="UniProtKB-KW"/>
</dbReference>
<dbReference type="SUPFAM" id="SSF56784">
    <property type="entry name" value="HAD-like"/>
    <property type="match status" value="1"/>
</dbReference>
<dbReference type="EMBL" id="VUNP01000035">
    <property type="protein sequence ID" value="MST54231.1"/>
    <property type="molecule type" value="Genomic_DNA"/>
</dbReference>
<dbReference type="PANTHER" id="PTHR46193:SF18">
    <property type="entry name" value="HEXITOL PHOSPHATASE B"/>
    <property type="match status" value="1"/>
</dbReference>
<dbReference type="Proteomes" id="UP000471052">
    <property type="component" value="Unassembled WGS sequence"/>
</dbReference>
<evidence type="ECO:0000256" key="1">
    <source>
        <dbReference type="ARBA" id="ARBA00001946"/>
    </source>
</evidence>
<evidence type="ECO:0000313" key="8">
    <source>
        <dbReference type="Proteomes" id="UP000471052"/>
    </source>
</evidence>
<evidence type="ECO:0000256" key="4">
    <source>
        <dbReference type="ARBA" id="ARBA00022842"/>
    </source>
</evidence>
<dbReference type="SFLD" id="SFLDG01135">
    <property type="entry name" value="C1.5.6:_HAD__Beta-PGM__Phospha"/>
    <property type="match status" value="1"/>
</dbReference>
<organism evidence="6 8">
    <name type="scientific">Streptococcus alactolyticus</name>
    <dbReference type="NCBI Taxonomy" id="29389"/>
    <lineage>
        <taxon>Bacteria</taxon>
        <taxon>Bacillati</taxon>
        <taxon>Bacillota</taxon>
        <taxon>Bacilli</taxon>
        <taxon>Lactobacillales</taxon>
        <taxon>Streptococcaceae</taxon>
        <taxon>Streptococcus</taxon>
    </lineage>
</organism>
<dbReference type="InterPro" id="IPR036412">
    <property type="entry name" value="HAD-like_sf"/>
</dbReference>
<comment type="similarity">
    <text evidence="2">Belongs to the HAD-like hydrolase superfamily. CbbY/CbbZ/Gph/YieH family.</text>
</comment>
<protein>
    <submittedName>
        <fullName evidence="6">HAD family phosphatase</fullName>
    </submittedName>
</protein>
<dbReference type="InterPro" id="IPR023214">
    <property type="entry name" value="HAD_sf"/>
</dbReference>
<evidence type="ECO:0000256" key="3">
    <source>
        <dbReference type="ARBA" id="ARBA00022723"/>
    </source>
</evidence>
<reference evidence="7 9" key="2">
    <citation type="submission" date="2022-12" db="EMBL/GenBank/DDBJ databases">
        <title>Streptococcus alactolyticus LGM, complete genome.</title>
        <authorList>
            <person name="Liu Z."/>
            <person name="Mu C."/>
            <person name="Zhu W."/>
        </authorList>
    </citation>
    <scope>NUCLEOTIDE SEQUENCE [LARGE SCALE GENOMIC DNA]</scope>
    <source>
        <strain evidence="7 9">LGM</strain>
    </source>
</reference>
<evidence type="ECO:0000313" key="7">
    <source>
        <dbReference type="EMBL" id="WBB06665.1"/>
    </source>
</evidence>
<dbReference type="InterPro" id="IPR041492">
    <property type="entry name" value="HAD_2"/>
</dbReference>
<dbReference type="InterPro" id="IPR023198">
    <property type="entry name" value="PGP-like_dom2"/>
</dbReference>
<name>A0A6N7X3P7_STRAY</name>
<dbReference type="NCBIfam" id="TIGR01549">
    <property type="entry name" value="HAD-SF-IA-v1"/>
    <property type="match status" value="1"/>
</dbReference>
<keyword evidence="4" id="KW-0460">Magnesium</keyword>
<proteinExistence type="inferred from homology"/>
<dbReference type="Gene3D" id="1.10.150.240">
    <property type="entry name" value="Putative phosphatase, domain 2"/>
    <property type="match status" value="1"/>
</dbReference>
<dbReference type="CDD" id="cd07505">
    <property type="entry name" value="HAD_BPGM-like"/>
    <property type="match status" value="1"/>
</dbReference>
<dbReference type="Gene3D" id="3.40.50.1000">
    <property type="entry name" value="HAD superfamily/HAD-like"/>
    <property type="match status" value="1"/>
</dbReference>